<dbReference type="InterPro" id="IPR050868">
    <property type="entry name" value="ELMO_domain-containing"/>
</dbReference>
<dbReference type="InterPro" id="IPR006816">
    <property type="entry name" value="ELMO_dom"/>
</dbReference>
<proteinExistence type="predicted"/>
<dbReference type="AlphaFoldDB" id="V5BAK6"/>
<evidence type="ECO:0000259" key="3">
    <source>
        <dbReference type="PROSITE" id="PS51335"/>
    </source>
</evidence>
<keyword evidence="2" id="KW-1133">Transmembrane helix</keyword>
<dbReference type="OrthoDB" id="67155at2759"/>
<protein>
    <recommendedName>
        <fullName evidence="3">ELMO domain-containing protein</fullName>
    </recommendedName>
</protein>
<feature type="domain" description="ELMO" evidence="3">
    <location>
        <begin position="261"/>
        <end position="476"/>
    </location>
</feature>
<accession>V5BAK6</accession>
<feature type="compositionally biased region" description="Basic residues" evidence="1">
    <location>
        <begin position="82"/>
        <end position="98"/>
    </location>
</feature>
<sequence>MGTHTPTHPHTHKYLANIAATGLYLHARLWHISAMCVCFFVSIALPRPIFFSFFHFSSRQQVRVHLYVWIKQRGKRTGDPLRRRKRKTTTTNKRTKREGRKMTSFLHSLADHVSLFTMAVAMGGIAVFIYHAHRGGKLGKLLPSSCRGRRSPVLNGVVAGQQPEMATRKAIHHIMRGEIATLGELVYFFRGVGNEKKIFIDPVLLSYLQRLLAADTPPDAIPPELQDAHLRKMLCQLCHCSEQATRLKVERATSFDAENPEHMRLLRELWAAAGKSPADFSHRSDKWVEFGFQGLDPATDFRGGGVLALRQFLHFAQTHNAEFKEMMAFNKRAIAAGEDSWYLLAVVSIQFTAQLLLQQDHTFYLPQLEVLYDTIRREDEDNEKKFGVTVRHVGDARAEVMERSCGNKEKGDTGGGNRSKAVRTPLSEKSDFEVGFYLLHHQLLLHFKTCWHRDLPHVMEYGNYMPTVFRSFFVQA</sequence>
<dbReference type="Pfam" id="PF04727">
    <property type="entry name" value="ELMO_CED12"/>
    <property type="match status" value="1"/>
</dbReference>
<comment type="caution">
    <text evidence="4">The sequence shown here is derived from an EMBL/GenBank/DDBJ whole genome shotgun (WGS) entry which is preliminary data.</text>
</comment>
<dbReference type="PROSITE" id="PS51335">
    <property type="entry name" value="ELMO"/>
    <property type="match status" value="1"/>
</dbReference>
<feature type="transmembrane region" description="Helical" evidence="2">
    <location>
        <begin position="109"/>
        <end position="130"/>
    </location>
</feature>
<dbReference type="VEuPathDB" id="TriTrypDB:TCDM_07137"/>
<reference evidence="4 5" key="1">
    <citation type="journal article" date="2014" name="Genome Announc.">
        <title>Trypanosoma cruzi Clone Dm28c Draft Genome Sequence.</title>
        <authorList>
            <person name="Grisard E.C."/>
            <person name="Teixeira S.M."/>
            <person name="de Almeida L.G."/>
            <person name="Stoco P.H."/>
            <person name="Gerber A.L."/>
            <person name="Talavera-Lopez C."/>
            <person name="Lima O.C."/>
            <person name="Andersson B."/>
            <person name="de Vasconcelos A.T."/>
        </authorList>
    </citation>
    <scope>NUCLEOTIDE SEQUENCE [LARGE SCALE GENOMIC DNA]</scope>
    <source>
        <strain evidence="4 5">Dm28c</strain>
    </source>
</reference>
<feature type="transmembrane region" description="Helical" evidence="2">
    <location>
        <begin position="29"/>
        <end position="54"/>
    </location>
</feature>
<feature type="compositionally biased region" description="Basic and acidic residues" evidence="1">
    <location>
        <begin position="403"/>
        <end position="412"/>
    </location>
</feature>
<dbReference type="PANTHER" id="PTHR12771">
    <property type="entry name" value="ENGULFMENT AND CELL MOTILITY"/>
    <property type="match status" value="1"/>
</dbReference>
<evidence type="ECO:0000313" key="5">
    <source>
        <dbReference type="Proteomes" id="UP000017861"/>
    </source>
</evidence>
<feature type="region of interest" description="Disordered" evidence="1">
    <location>
        <begin position="78"/>
        <end position="98"/>
    </location>
</feature>
<organism evidence="4 5">
    <name type="scientific">Trypanosoma cruzi Dm28c</name>
    <dbReference type="NCBI Taxonomy" id="1416333"/>
    <lineage>
        <taxon>Eukaryota</taxon>
        <taxon>Discoba</taxon>
        <taxon>Euglenozoa</taxon>
        <taxon>Kinetoplastea</taxon>
        <taxon>Metakinetoplastina</taxon>
        <taxon>Trypanosomatida</taxon>
        <taxon>Trypanosomatidae</taxon>
        <taxon>Trypanosoma</taxon>
        <taxon>Schizotrypanum</taxon>
    </lineage>
</organism>
<keyword evidence="2" id="KW-0812">Transmembrane</keyword>
<dbReference type="PANTHER" id="PTHR12771:SF51">
    <property type="entry name" value="LD01482P"/>
    <property type="match status" value="1"/>
</dbReference>
<feature type="region of interest" description="Disordered" evidence="1">
    <location>
        <begin position="403"/>
        <end position="422"/>
    </location>
</feature>
<keyword evidence="2" id="KW-0472">Membrane</keyword>
<evidence type="ECO:0000256" key="1">
    <source>
        <dbReference type="SAM" id="MobiDB-lite"/>
    </source>
</evidence>
<dbReference type="EMBL" id="AYLP01000082">
    <property type="protein sequence ID" value="ESS64699.1"/>
    <property type="molecule type" value="Genomic_DNA"/>
</dbReference>
<dbReference type="Proteomes" id="UP000017861">
    <property type="component" value="Unassembled WGS sequence"/>
</dbReference>
<gene>
    <name evidence="4" type="ORF">TCDM_07137</name>
</gene>
<evidence type="ECO:0000256" key="2">
    <source>
        <dbReference type="SAM" id="Phobius"/>
    </source>
</evidence>
<evidence type="ECO:0000313" key="4">
    <source>
        <dbReference type="EMBL" id="ESS64699.1"/>
    </source>
</evidence>
<name>V5BAK6_TRYCR</name>